<feature type="compositionally biased region" description="Low complexity" evidence="1">
    <location>
        <begin position="38"/>
        <end position="47"/>
    </location>
</feature>
<keyword evidence="3" id="KW-1185">Reference proteome</keyword>
<comment type="caution">
    <text evidence="2">The sequence shown here is derived from an EMBL/GenBank/DDBJ whole genome shotgun (WGS) entry which is preliminary data.</text>
</comment>
<feature type="compositionally biased region" description="Pro residues" evidence="1">
    <location>
        <begin position="103"/>
        <end position="112"/>
    </location>
</feature>
<dbReference type="AlphaFoldDB" id="A0AAE1NK79"/>
<dbReference type="PANTHER" id="PTHR21588">
    <property type="entry name" value="COILED-COIL-HELIX-COILED-COIL-HELIX DOMAIN CONTAINING 6"/>
    <property type="match status" value="1"/>
</dbReference>
<feature type="compositionally biased region" description="Low complexity" evidence="1">
    <location>
        <begin position="324"/>
        <end position="344"/>
    </location>
</feature>
<dbReference type="PANTHER" id="PTHR21588:SF18">
    <property type="entry name" value="MICOS COMPLEX SUBUNIT MIC19"/>
    <property type="match status" value="1"/>
</dbReference>
<feature type="compositionally biased region" description="Low complexity" evidence="1">
    <location>
        <begin position="169"/>
        <end position="179"/>
    </location>
</feature>
<feature type="compositionally biased region" description="Low complexity" evidence="1">
    <location>
        <begin position="256"/>
        <end position="267"/>
    </location>
</feature>
<feature type="compositionally biased region" description="Pro residues" evidence="1">
    <location>
        <begin position="159"/>
        <end position="168"/>
    </location>
</feature>
<feature type="region of interest" description="Disordered" evidence="1">
    <location>
        <begin position="320"/>
        <end position="367"/>
    </location>
</feature>
<evidence type="ECO:0000256" key="1">
    <source>
        <dbReference type="SAM" id="MobiDB-lite"/>
    </source>
</evidence>
<name>A0AAE1NK79_9EUCA</name>
<evidence type="ECO:0008006" key="4">
    <source>
        <dbReference type="Google" id="ProtNLM"/>
    </source>
</evidence>
<protein>
    <recommendedName>
        <fullName evidence="4">MICOS complex subunit MIC19</fullName>
    </recommendedName>
</protein>
<reference evidence="2" key="1">
    <citation type="submission" date="2023-11" db="EMBL/GenBank/DDBJ databases">
        <title>Genome assemblies of two species of porcelain crab, Petrolisthes cinctipes and Petrolisthes manimaculis (Anomura: Porcellanidae).</title>
        <authorList>
            <person name="Angst P."/>
        </authorList>
    </citation>
    <scope>NUCLEOTIDE SEQUENCE</scope>
    <source>
        <strain evidence="2">PB745_02</strain>
        <tissue evidence="2">Gill</tissue>
    </source>
</reference>
<feature type="region of interest" description="Disordered" evidence="1">
    <location>
        <begin position="34"/>
        <end position="282"/>
    </location>
</feature>
<dbReference type="EMBL" id="JAWZYT010005147">
    <property type="protein sequence ID" value="KAK4291448.1"/>
    <property type="molecule type" value="Genomic_DNA"/>
</dbReference>
<dbReference type="InterPro" id="IPR052632">
    <property type="entry name" value="MICOS_subunit_Mic19"/>
</dbReference>
<organism evidence="2 3">
    <name type="scientific">Petrolisthes manimaculis</name>
    <dbReference type="NCBI Taxonomy" id="1843537"/>
    <lineage>
        <taxon>Eukaryota</taxon>
        <taxon>Metazoa</taxon>
        <taxon>Ecdysozoa</taxon>
        <taxon>Arthropoda</taxon>
        <taxon>Crustacea</taxon>
        <taxon>Multicrustacea</taxon>
        <taxon>Malacostraca</taxon>
        <taxon>Eumalacostraca</taxon>
        <taxon>Eucarida</taxon>
        <taxon>Decapoda</taxon>
        <taxon>Pleocyemata</taxon>
        <taxon>Anomura</taxon>
        <taxon>Galatheoidea</taxon>
        <taxon>Porcellanidae</taxon>
        <taxon>Petrolisthes</taxon>
    </lineage>
</organism>
<feature type="compositionally biased region" description="Polar residues" evidence="1">
    <location>
        <begin position="114"/>
        <end position="123"/>
    </location>
</feature>
<evidence type="ECO:0000313" key="3">
    <source>
        <dbReference type="Proteomes" id="UP001292094"/>
    </source>
</evidence>
<proteinExistence type="predicted"/>
<feature type="compositionally biased region" description="Polar residues" evidence="1">
    <location>
        <begin position="246"/>
        <end position="255"/>
    </location>
</feature>
<dbReference type="SUPFAM" id="SSF101447">
    <property type="entry name" value="Formin homology 2 domain (FH2 domain)"/>
    <property type="match status" value="1"/>
</dbReference>
<feature type="compositionally biased region" description="Pro residues" evidence="1">
    <location>
        <begin position="126"/>
        <end position="136"/>
    </location>
</feature>
<feature type="compositionally biased region" description="Polar residues" evidence="1">
    <location>
        <begin position="58"/>
        <end position="75"/>
    </location>
</feature>
<dbReference type="GO" id="GO:0007007">
    <property type="term" value="P:inner mitochondrial membrane organization"/>
    <property type="evidence" value="ECO:0007669"/>
    <property type="project" value="TreeGrafter"/>
</dbReference>
<evidence type="ECO:0000313" key="2">
    <source>
        <dbReference type="EMBL" id="KAK4291448.1"/>
    </source>
</evidence>
<gene>
    <name evidence="2" type="ORF">Pmani_035731</name>
</gene>
<accession>A0AAE1NK79</accession>
<dbReference type="Proteomes" id="UP001292094">
    <property type="component" value="Unassembled WGS sequence"/>
</dbReference>
<sequence length="486" mass="51819">MGSSQSTRKITLVNDEKAGVIKLSESLAYRLRGQIEGQQQQQQQQQQASATDPEPHTPTVSTNAPTAPSVDTTNAPSSTPSTPPLFPSTPIIPLTGFAEEVFPPTPPPPPPHAESTTTGQGESPTPDAPPPPPPPTVGDGEGEGVHPPSPRVVEVEEPPITPSPPPIPSVVVEEVPGVEKGQGEEPQPPSPRVDEKGEGEGEGEAAQAPSPRVDEVLGGEEGQGKGEEGQVLSGVVAAATAMVMGESTTKPDQTELQTSQPQPSLQPEAQTTKPESSLEKLDPLAPAPAAPIVLPEAKTLLEAAFGLPVTMSEFKLTIPDDDASTTTTATTTATDNQSTTTQTQPDVDTAIKAGPTPSLTQPTGNIPPWSIYAEEAHLMVMRLREEKEQEMKKLNLAWRDKMEAREKEFTSMSRLSEDEVSVALKEVEELFVRATCNPVCQDQQDSVMHCYQDHPKQALRCNKEVDSFTQCVDLARLQSVLKGRVN</sequence>
<feature type="compositionally biased region" description="Low complexity" evidence="1">
    <location>
        <begin position="229"/>
        <end position="244"/>
    </location>
</feature>
<dbReference type="GO" id="GO:0061617">
    <property type="term" value="C:MICOS complex"/>
    <property type="evidence" value="ECO:0007669"/>
    <property type="project" value="TreeGrafter"/>
</dbReference>